<keyword evidence="9" id="KW-1185">Reference proteome</keyword>
<dbReference type="Proteomes" id="UP000260644">
    <property type="component" value="Unassembled WGS sequence"/>
</dbReference>
<evidence type="ECO:0000256" key="2">
    <source>
        <dbReference type="ARBA" id="ARBA00008664"/>
    </source>
</evidence>
<evidence type="ECO:0000256" key="4">
    <source>
        <dbReference type="ARBA" id="ARBA00022801"/>
    </source>
</evidence>
<dbReference type="EMBL" id="QPMM01000019">
    <property type="protein sequence ID" value="RFS18772.1"/>
    <property type="molecule type" value="Genomic_DNA"/>
</dbReference>
<evidence type="ECO:0000313" key="9">
    <source>
        <dbReference type="Proteomes" id="UP000260644"/>
    </source>
</evidence>
<reference evidence="8 9" key="1">
    <citation type="submission" date="2018-07" db="EMBL/GenBank/DDBJ databases">
        <title>Chitinophaga K2CV101002-2 sp. nov., isolated from a monsoon evergreen broad-leaved forest soil.</title>
        <authorList>
            <person name="Lv Y."/>
        </authorList>
    </citation>
    <scope>NUCLEOTIDE SEQUENCE [LARGE SCALE GENOMIC DNA]</scope>
    <source>
        <strain evidence="8 9">GDMCC 1.1288</strain>
    </source>
</reference>
<comment type="catalytic activity">
    <reaction evidence="1">
        <text>a 1,2-diacyl-sn-glycero-3-phosphocholine + H2O = a 1,2-diacyl-sn-glycero-3-phosphate + choline + H(+)</text>
        <dbReference type="Rhea" id="RHEA:14445"/>
        <dbReference type="ChEBI" id="CHEBI:15354"/>
        <dbReference type="ChEBI" id="CHEBI:15377"/>
        <dbReference type="ChEBI" id="CHEBI:15378"/>
        <dbReference type="ChEBI" id="CHEBI:57643"/>
        <dbReference type="ChEBI" id="CHEBI:58608"/>
        <dbReference type="EC" id="3.1.4.4"/>
    </reaction>
</comment>
<accession>A0A3E1Y270</accession>
<dbReference type="EC" id="3.1.4.4" evidence="3"/>
<evidence type="ECO:0000256" key="3">
    <source>
        <dbReference type="ARBA" id="ARBA00012027"/>
    </source>
</evidence>
<comment type="caution">
    <text evidence="8">The sequence shown here is derived from an EMBL/GenBank/DDBJ whole genome shotgun (WGS) entry which is preliminary data.</text>
</comment>
<gene>
    <name evidence="8" type="ORF">DVR12_26605</name>
</gene>
<dbReference type="InterPro" id="IPR051406">
    <property type="entry name" value="PLD_domain"/>
</dbReference>
<dbReference type="RefSeq" id="WP_116978859.1">
    <property type="nucleotide sequence ID" value="NZ_QPMM01000019.1"/>
</dbReference>
<dbReference type="Pfam" id="PF13091">
    <property type="entry name" value="PLDc_2"/>
    <property type="match status" value="1"/>
</dbReference>
<dbReference type="AlphaFoldDB" id="A0A3E1Y270"/>
<evidence type="ECO:0000256" key="6">
    <source>
        <dbReference type="ARBA" id="ARBA00023098"/>
    </source>
</evidence>
<dbReference type="GO" id="GO:0016891">
    <property type="term" value="F:RNA endonuclease activity producing 5'-phosphomonoesters, hydrolytic mechanism"/>
    <property type="evidence" value="ECO:0007669"/>
    <property type="project" value="TreeGrafter"/>
</dbReference>
<keyword evidence="5" id="KW-0442">Lipid degradation</keyword>
<feature type="domain" description="PLD phosphodiesterase" evidence="7">
    <location>
        <begin position="490"/>
        <end position="516"/>
    </location>
</feature>
<evidence type="ECO:0000259" key="7">
    <source>
        <dbReference type="PROSITE" id="PS50035"/>
    </source>
</evidence>
<dbReference type="OrthoDB" id="9762009at2"/>
<name>A0A3E1Y270_9BACT</name>
<dbReference type="PANTHER" id="PTHR43856">
    <property type="entry name" value="CARDIOLIPIN HYDROLASE"/>
    <property type="match status" value="1"/>
</dbReference>
<dbReference type="GO" id="GO:0016042">
    <property type="term" value="P:lipid catabolic process"/>
    <property type="evidence" value="ECO:0007669"/>
    <property type="project" value="UniProtKB-KW"/>
</dbReference>
<dbReference type="Gene3D" id="3.30.870.10">
    <property type="entry name" value="Endonuclease Chain A"/>
    <property type="match status" value="2"/>
</dbReference>
<keyword evidence="6" id="KW-0443">Lipid metabolism</keyword>
<dbReference type="GO" id="GO:0006793">
    <property type="term" value="P:phosphorus metabolic process"/>
    <property type="evidence" value="ECO:0007669"/>
    <property type="project" value="UniProtKB-ARBA"/>
</dbReference>
<keyword evidence="4" id="KW-0378">Hydrolase</keyword>
<comment type="similarity">
    <text evidence="2">Belongs to the phospholipase D family.</text>
</comment>
<evidence type="ECO:0000256" key="5">
    <source>
        <dbReference type="ARBA" id="ARBA00022963"/>
    </source>
</evidence>
<evidence type="ECO:0000256" key="1">
    <source>
        <dbReference type="ARBA" id="ARBA00000798"/>
    </source>
</evidence>
<dbReference type="PANTHER" id="PTHR43856:SF1">
    <property type="entry name" value="MITOCHONDRIAL CARDIOLIPIN HYDROLASE"/>
    <property type="match status" value="1"/>
</dbReference>
<dbReference type="GO" id="GO:0004630">
    <property type="term" value="F:phospholipase D activity"/>
    <property type="evidence" value="ECO:0007669"/>
    <property type="project" value="UniProtKB-EC"/>
</dbReference>
<organism evidence="8 9">
    <name type="scientific">Chitinophaga silvatica</name>
    <dbReference type="NCBI Taxonomy" id="2282649"/>
    <lineage>
        <taxon>Bacteria</taxon>
        <taxon>Pseudomonadati</taxon>
        <taxon>Bacteroidota</taxon>
        <taxon>Chitinophagia</taxon>
        <taxon>Chitinophagales</taxon>
        <taxon>Chitinophagaceae</taxon>
        <taxon>Chitinophaga</taxon>
    </lineage>
</organism>
<sequence>MKSKHSANGVSVKAYSGDAMALLAFDLDKSLLNNFAGFSIKVQYDTNNGYFIFNRLTFDPNKIKVPQKKNDNPITTEFSPIQKFNWIYVPSTSHNLKKTFYGDYNFEVTPRYLIDNELQPLDSSLTVKTTIKITPFRKGDLTLGFTRGFVASQAYVDHFGMNNAVRPNEKDLIFDLGEKSGPAPKEKNEKIKAYTYEDQFKWMGWQARQRIYELLDKAVKDKTLTLDIFAYDLDEPYICEQLLALASEGRVRIILDNASLHTGKDRKGNVQFEDKFAKLFSKQAKNAGDLVRGRFKRFSHSKVFIQKRNGIAEKVLAGSTNFSTNGLYINANHVIIFENKKIAATYDEVFENSFGTDKMKTFAKSDTATQAYDFSKEKNIPAITIRFSPHNKAFAEDEINEIAQKVIDAKSDVLFAVMNDTTGSGELLKQIREAHKRTDIFTYGIVDSSKDVTLYKPGKLNGVRVAGKGIGSKLPPPFKEENKTPGISVHHKFVVVDFKGKNPVVYCGSSNLAQLAESENGDNLIEIRDKDVVTAFAIEAMRLIDHYHFRNRVQKEDSIYLQTTEWYKPHYDPQDLRNLQRKLLAKD</sequence>
<dbReference type="InterPro" id="IPR025202">
    <property type="entry name" value="PLD-like_dom"/>
</dbReference>
<dbReference type="PROSITE" id="PS50035">
    <property type="entry name" value="PLD"/>
    <property type="match status" value="1"/>
</dbReference>
<dbReference type="SUPFAM" id="SSF56024">
    <property type="entry name" value="Phospholipase D/nuclease"/>
    <property type="match status" value="2"/>
</dbReference>
<protein>
    <recommendedName>
        <fullName evidence="3">phospholipase D</fullName>
        <ecNumber evidence="3">3.1.4.4</ecNumber>
    </recommendedName>
</protein>
<dbReference type="InterPro" id="IPR001736">
    <property type="entry name" value="PLipase_D/transphosphatidylase"/>
</dbReference>
<evidence type="ECO:0000313" key="8">
    <source>
        <dbReference type="EMBL" id="RFS18772.1"/>
    </source>
</evidence>
<proteinExistence type="inferred from homology"/>